<organism evidence="1 2">
    <name type="scientific">Variovorax gossypii</name>
    <dbReference type="NCBI Taxonomy" id="1679495"/>
    <lineage>
        <taxon>Bacteria</taxon>
        <taxon>Pseudomonadati</taxon>
        <taxon>Pseudomonadota</taxon>
        <taxon>Betaproteobacteria</taxon>
        <taxon>Burkholderiales</taxon>
        <taxon>Comamonadaceae</taxon>
        <taxon>Variovorax</taxon>
    </lineage>
</organism>
<name>A0A431TKT6_9BURK</name>
<accession>A0A431TKT6</accession>
<sequence length="147" mass="16033">MNPQATAMTLWQAVEALAAQLPFSTQKVGRTLSTTLSDTHAEGGDVFRFFEGTPVRLGDGTELARIDLRIKREGPHPGFLVLELGGRCVPMAEVRQHYANLEITGVPRGRSLDEATTHTATLGWGRLSFGFTERNPDCLAHVAFDPS</sequence>
<proteinExistence type="predicted"/>
<reference evidence="1 2" key="1">
    <citation type="submission" date="2018-12" db="EMBL/GenBank/DDBJ databases">
        <title>The genome of Variovorax gossypii DSM 100435.</title>
        <authorList>
            <person name="Gao J."/>
            <person name="Sun J."/>
        </authorList>
    </citation>
    <scope>NUCLEOTIDE SEQUENCE [LARGE SCALE GENOMIC DNA]</scope>
    <source>
        <strain evidence="1 2">DSM 100435</strain>
    </source>
</reference>
<dbReference type="Proteomes" id="UP000267418">
    <property type="component" value="Unassembled WGS sequence"/>
</dbReference>
<evidence type="ECO:0000313" key="2">
    <source>
        <dbReference type="Proteomes" id="UP000267418"/>
    </source>
</evidence>
<comment type="caution">
    <text evidence="1">The sequence shown here is derived from an EMBL/GenBank/DDBJ whole genome shotgun (WGS) entry which is preliminary data.</text>
</comment>
<evidence type="ECO:0000313" key="1">
    <source>
        <dbReference type="EMBL" id="RTQ33547.1"/>
    </source>
</evidence>
<dbReference type="AlphaFoldDB" id="A0A431TKT6"/>
<keyword evidence="2" id="KW-1185">Reference proteome</keyword>
<dbReference type="OrthoDB" id="8854729at2"/>
<gene>
    <name evidence="1" type="ORF">EJP69_17020</name>
</gene>
<protein>
    <submittedName>
        <fullName evidence="1">Uncharacterized protein</fullName>
    </submittedName>
</protein>
<dbReference type="EMBL" id="RXOE01000004">
    <property type="protein sequence ID" value="RTQ33547.1"/>
    <property type="molecule type" value="Genomic_DNA"/>
</dbReference>